<name>A0A8J4UB60_CLAMG</name>
<gene>
    <name evidence="1" type="ORF">DAT39_007778</name>
</gene>
<dbReference type="Proteomes" id="UP000727407">
    <property type="component" value="Unassembled WGS sequence"/>
</dbReference>
<organism evidence="1 2">
    <name type="scientific">Clarias magur</name>
    <name type="common">Asian catfish</name>
    <name type="synonym">Macropteronotus magur</name>
    <dbReference type="NCBI Taxonomy" id="1594786"/>
    <lineage>
        <taxon>Eukaryota</taxon>
        <taxon>Metazoa</taxon>
        <taxon>Chordata</taxon>
        <taxon>Craniata</taxon>
        <taxon>Vertebrata</taxon>
        <taxon>Euteleostomi</taxon>
        <taxon>Actinopterygii</taxon>
        <taxon>Neopterygii</taxon>
        <taxon>Teleostei</taxon>
        <taxon>Ostariophysi</taxon>
        <taxon>Siluriformes</taxon>
        <taxon>Clariidae</taxon>
        <taxon>Clarias</taxon>
    </lineage>
</organism>
<accession>A0A8J4UB60</accession>
<proteinExistence type="predicted"/>
<protein>
    <submittedName>
        <fullName evidence="1">Uncharacterized protein</fullName>
    </submittedName>
</protein>
<dbReference type="AlphaFoldDB" id="A0A8J4UB60"/>
<evidence type="ECO:0000313" key="1">
    <source>
        <dbReference type="EMBL" id="KAF5902511.1"/>
    </source>
</evidence>
<comment type="caution">
    <text evidence="1">The sequence shown here is derived from an EMBL/GenBank/DDBJ whole genome shotgun (WGS) entry which is preliminary data.</text>
</comment>
<feature type="non-terminal residue" evidence="1">
    <location>
        <position position="78"/>
    </location>
</feature>
<evidence type="ECO:0000313" key="2">
    <source>
        <dbReference type="Proteomes" id="UP000727407"/>
    </source>
</evidence>
<reference evidence="1" key="1">
    <citation type="submission" date="2020-07" db="EMBL/GenBank/DDBJ databases">
        <title>Clarias magur genome sequencing, assembly and annotation.</title>
        <authorList>
            <person name="Kushwaha B."/>
            <person name="Kumar R."/>
            <person name="Das P."/>
            <person name="Joshi C.G."/>
            <person name="Kumar D."/>
            <person name="Nagpure N.S."/>
            <person name="Pandey M."/>
            <person name="Agarwal S."/>
            <person name="Srivastava S."/>
            <person name="Singh M."/>
            <person name="Sahoo L."/>
            <person name="Jayasankar P."/>
            <person name="Meher P.K."/>
            <person name="Koringa P.G."/>
            <person name="Iquebal M.A."/>
            <person name="Das S.P."/>
            <person name="Bit A."/>
            <person name="Patnaik S."/>
            <person name="Patel N."/>
            <person name="Shah T.M."/>
            <person name="Hinsu A."/>
            <person name="Jena J.K."/>
        </authorList>
    </citation>
    <scope>NUCLEOTIDE SEQUENCE</scope>
    <source>
        <strain evidence="1">CIFAMagur01</strain>
        <tissue evidence="1">Testis</tissue>
    </source>
</reference>
<sequence length="78" mass="8703">MAVAAGDVRSLVPLLRRADKVGRPCMFVRQDSVHMMEVCFENAARSLQRTVSVWKQSNLCLRAIPSLASGDSEKKKQQ</sequence>
<keyword evidence="2" id="KW-1185">Reference proteome</keyword>
<dbReference type="EMBL" id="QNUK01000088">
    <property type="protein sequence ID" value="KAF5902511.1"/>
    <property type="molecule type" value="Genomic_DNA"/>
</dbReference>